<name>A0A1Y2GDX1_9FUNG</name>
<proteinExistence type="predicted"/>
<protein>
    <recommendedName>
        <fullName evidence="5">FAD-binding domain-containing protein</fullName>
    </recommendedName>
</protein>
<dbReference type="GeneID" id="33567530"/>
<reference evidence="3 4" key="1">
    <citation type="submission" date="2016-07" db="EMBL/GenBank/DDBJ databases">
        <title>Pervasive Adenine N6-methylation of Active Genes in Fungi.</title>
        <authorList>
            <consortium name="DOE Joint Genome Institute"/>
            <person name="Mondo S.J."/>
            <person name="Dannebaum R.O."/>
            <person name="Kuo R.C."/>
            <person name="Labutti K."/>
            <person name="Haridas S."/>
            <person name="Kuo A."/>
            <person name="Salamov A."/>
            <person name="Ahrendt S.R."/>
            <person name="Lipzen A."/>
            <person name="Sullivan W."/>
            <person name="Andreopoulos W.B."/>
            <person name="Clum A."/>
            <person name="Lindquist E."/>
            <person name="Daum C."/>
            <person name="Ramamoorthy G.K."/>
            <person name="Gryganskyi A."/>
            <person name="Culley D."/>
            <person name="Magnuson J.K."/>
            <person name="James T.Y."/>
            <person name="O'Malley M.A."/>
            <person name="Stajich J.E."/>
            <person name="Spatafora J.W."/>
            <person name="Visel A."/>
            <person name="Grigoriev I.V."/>
        </authorList>
    </citation>
    <scope>NUCLEOTIDE SEQUENCE [LARGE SCALE GENOMIC DNA]</scope>
    <source>
        <strain evidence="3 4">NRRL 3116</strain>
    </source>
</reference>
<evidence type="ECO:0000256" key="2">
    <source>
        <dbReference type="SAM" id="SignalP"/>
    </source>
</evidence>
<feature type="chain" id="PRO_5013073363" description="FAD-binding domain-containing protein" evidence="2">
    <location>
        <begin position="23"/>
        <end position="521"/>
    </location>
</feature>
<keyword evidence="2" id="KW-0732">Signal</keyword>
<dbReference type="GO" id="GO:0004497">
    <property type="term" value="F:monooxygenase activity"/>
    <property type="evidence" value="ECO:0007669"/>
    <property type="project" value="InterPro"/>
</dbReference>
<comment type="caution">
    <text evidence="3">The sequence shown here is derived from an EMBL/GenBank/DDBJ whole genome shotgun (WGS) entry which is preliminary data.</text>
</comment>
<feature type="signal peptide" evidence="2">
    <location>
        <begin position="1"/>
        <end position="22"/>
    </location>
</feature>
<evidence type="ECO:0000313" key="4">
    <source>
        <dbReference type="Proteomes" id="UP000193648"/>
    </source>
</evidence>
<sequence>MKHTAPLRILIAGADVSTLTFALLLEQAGIDYLLLEPNDSVPVSAGGITLHPTVLPLLEQLSLRDDLLFFSQPMEQVLVMDSDMECITSYDWSDRQKRYGAWSRFMSRPEYCNMILEKLPESKVLFNTIITSITTVEREDEDDEDDGLFNDDDGTGTINSARQDSILDTDSHFKDEKGEASIRGVTVECADGSVYRGHLLVGDINSEVERKLVYNSDSLHRQQSQSQQQYRGTEDEDRLTATRGGGDMPVRETQYHVSGITEALDPQRIPLLKDDTTQLRLVVDCKSTLSWWAATLADNRIAWQVTKRVLLSEKSTRPSEFGSLHHEQAAAASVINQISQNMMCPLGGTMIQLLDWTPQSQISFGRWDDRRAPINTNSSRVLLLGEACRKMVPILGQPVEESILDALALAEVLYALPSTRLSDIQMAIDWYHKERTIRREAAIDESRDMDLTFNTKGPLRKFYRSFILNYLPKCIQDRKNDEKYSYRPQANFLDPVPDYGFVKPNTSSYSRRYSIAVREKY</sequence>
<organism evidence="3 4">
    <name type="scientific">Lobosporangium transversale</name>
    <dbReference type="NCBI Taxonomy" id="64571"/>
    <lineage>
        <taxon>Eukaryota</taxon>
        <taxon>Fungi</taxon>
        <taxon>Fungi incertae sedis</taxon>
        <taxon>Mucoromycota</taxon>
        <taxon>Mortierellomycotina</taxon>
        <taxon>Mortierellomycetes</taxon>
        <taxon>Mortierellales</taxon>
        <taxon>Mortierellaceae</taxon>
        <taxon>Lobosporangium</taxon>
    </lineage>
</organism>
<evidence type="ECO:0008006" key="5">
    <source>
        <dbReference type="Google" id="ProtNLM"/>
    </source>
</evidence>
<gene>
    <name evidence="3" type="ORF">BCR41DRAFT_362217</name>
</gene>
<dbReference type="Gene3D" id="3.50.50.60">
    <property type="entry name" value="FAD/NAD(P)-binding domain"/>
    <property type="match status" value="2"/>
</dbReference>
<feature type="region of interest" description="Disordered" evidence="1">
    <location>
        <begin position="137"/>
        <end position="161"/>
    </location>
</feature>
<evidence type="ECO:0000313" key="3">
    <source>
        <dbReference type="EMBL" id="ORZ05019.1"/>
    </source>
</evidence>
<dbReference type="PANTHER" id="PTHR47356">
    <property type="entry name" value="FAD-DEPENDENT MONOOXYGENASE ASQG-RELATED"/>
    <property type="match status" value="1"/>
</dbReference>
<dbReference type="Proteomes" id="UP000193648">
    <property type="component" value="Unassembled WGS sequence"/>
</dbReference>
<dbReference type="InterPro" id="IPR050562">
    <property type="entry name" value="FAD_mOase_fung"/>
</dbReference>
<dbReference type="PRINTS" id="PR00420">
    <property type="entry name" value="RNGMNOXGNASE"/>
</dbReference>
<feature type="compositionally biased region" description="Acidic residues" evidence="1">
    <location>
        <begin position="138"/>
        <end position="154"/>
    </location>
</feature>
<dbReference type="AlphaFoldDB" id="A0A1Y2GDX1"/>
<accession>A0A1Y2GDX1</accession>
<dbReference type="OrthoDB" id="2331576at2759"/>
<feature type="region of interest" description="Disordered" evidence="1">
    <location>
        <begin position="217"/>
        <end position="251"/>
    </location>
</feature>
<dbReference type="PANTHER" id="PTHR47356:SF2">
    <property type="entry name" value="FAD-BINDING DOMAIN-CONTAINING PROTEIN-RELATED"/>
    <property type="match status" value="1"/>
</dbReference>
<keyword evidence="4" id="KW-1185">Reference proteome</keyword>
<dbReference type="EMBL" id="MCFF01000053">
    <property type="protein sequence ID" value="ORZ05019.1"/>
    <property type="molecule type" value="Genomic_DNA"/>
</dbReference>
<dbReference type="RefSeq" id="XP_021876883.1">
    <property type="nucleotide sequence ID" value="XM_022025687.1"/>
</dbReference>
<dbReference type="InParanoid" id="A0A1Y2GDX1"/>
<dbReference type="SUPFAM" id="SSF51905">
    <property type="entry name" value="FAD/NAD(P)-binding domain"/>
    <property type="match status" value="1"/>
</dbReference>
<dbReference type="InterPro" id="IPR036188">
    <property type="entry name" value="FAD/NAD-bd_sf"/>
</dbReference>
<evidence type="ECO:0000256" key="1">
    <source>
        <dbReference type="SAM" id="MobiDB-lite"/>
    </source>
</evidence>